<evidence type="ECO:0000313" key="7">
    <source>
        <dbReference type="Proteomes" id="UP000053328"/>
    </source>
</evidence>
<evidence type="ECO:0000256" key="2">
    <source>
        <dbReference type="ARBA" id="ARBA00022723"/>
    </source>
</evidence>
<dbReference type="STRING" id="91928.A0A0D2AYS9"/>
<dbReference type="CDD" id="cd12148">
    <property type="entry name" value="fungal_TF_MHR"/>
    <property type="match status" value="1"/>
</dbReference>
<dbReference type="PANTHER" id="PTHR47338:SF27">
    <property type="entry name" value="ZN(II)2CYS6 TRANSCRIPTION FACTOR (EUROFUNG)"/>
    <property type="match status" value="1"/>
</dbReference>
<accession>A0A0D2AYS9</accession>
<dbReference type="GO" id="GO:0005634">
    <property type="term" value="C:nucleus"/>
    <property type="evidence" value="ECO:0007669"/>
    <property type="project" value="UniProtKB-SubCell"/>
</dbReference>
<keyword evidence="4" id="KW-0804">Transcription</keyword>
<keyword evidence="2" id="KW-0479">Metal-binding</keyword>
<evidence type="ECO:0008006" key="8">
    <source>
        <dbReference type="Google" id="ProtNLM"/>
    </source>
</evidence>
<protein>
    <recommendedName>
        <fullName evidence="8">Transcription factor domain-containing protein</fullName>
    </recommendedName>
</protein>
<dbReference type="RefSeq" id="XP_016231786.1">
    <property type="nucleotide sequence ID" value="XM_016385184.1"/>
</dbReference>
<dbReference type="HOGENOM" id="CLU_767340_0_0_1"/>
<dbReference type="GO" id="GO:0046872">
    <property type="term" value="F:metal ion binding"/>
    <property type="evidence" value="ECO:0007669"/>
    <property type="project" value="UniProtKB-KW"/>
</dbReference>
<dbReference type="PANTHER" id="PTHR47338">
    <property type="entry name" value="ZN(II)2CYS6 TRANSCRIPTION FACTOR (EUROFUNG)-RELATED"/>
    <property type="match status" value="1"/>
</dbReference>
<reference evidence="6 7" key="1">
    <citation type="submission" date="2015-01" db="EMBL/GenBank/DDBJ databases">
        <title>The Genome Sequence of Exophiala spinifera CBS89968.</title>
        <authorList>
            <consortium name="The Broad Institute Genomics Platform"/>
            <person name="Cuomo C."/>
            <person name="de Hoog S."/>
            <person name="Gorbushina A."/>
            <person name="Stielow B."/>
            <person name="Teixiera M."/>
            <person name="Abouelleil A."/>
            <person name="Chapman S.B."/>
            <person name="Priest M."/>
            <person name="Young S.K."/>
            <person name="Wortman J."/>
            <person name="Nusbaum C."/>
            <person name="Birren B."/>
        </authorList>
    </citation>
    <scope>NUCLEOTIDE SEQUENCE [LARGE SCALE GENOMIC DNA]</scope>
    <source>
        <strain evidence="6 7">CBS 89968</strain>
    </source>
</reference>
<organism evidence="6 7">
    <name type="scientific">Exophiala spinifera</name>
    <dbReference type="NCBI Taxonomy" id="91928"/>
    <lineage>
        <taxon>Eukaryota</taxon>
        <taxon>Fungi</taxon>
        <taxon>Dikarya</taxon>
        <taxon>Ascomycota</taxon>
        <taxon>Pezizomycotina</taxon>
        <taxon>Eurotiomycetes</taxon>
        <taxon>Chaetothyriomycetidae</taxon>
        <taxon>Chaetothyriales</taxon>
        <taxon>Herpotrichiellaceae</taxon>
        <taxon>Exophiala</taxon>
    </lineage>
</organism>
<keyword evidence="5" id="KW-0539">Nucleus</keyword>
<dbReference type="InterPro" id="IPR050815">
    <property type="entry name" value="TF_fung"/>
</dbReference>
<proteinExistence type="predicted"/>
<keyword evidence="7" id="KW-1185">Reference proteome</keyword>
<evidence type="ECO:0000256" key="3">
    <source>
        <dbReference type="ARBA" id="ARBA00023015"/>
    </source>
</evidence>
<dbReference type="OrthoDB" id="309640at2759"/>
<dbReference type="VEuPathDB" id="FungiDB:PV08_10871"/>
<sequence>MSRAKIRDLIRATERLAVKDWLAELFELEGSLSAWLLRLPNCFKYSKRTLYEQLIINRQPIYVFVYALYHQCRLVLHSSLVPQFSGVRLYETLPTEATSLSARIALKSAGGLSELGSDLLALDWDPAQTPAFVGYCMYVSASIHITLLSSTDTALAAIAQKNLICNLKLLKSMKPYWTNLERLWIRINMLYNAQTVRLGVSSTHLTGGAVDSEAQSNGLDQLAGQPRETGQLSEPLADSVLQYTLRRLKPGSNVSPSSLRDLEASTDAEVLNSLLGDHATLPAHVVDNGRGPPDRQPLPATLEGYNTAIDPTPPQGSETLMRSPVVPALQGINYDWWHLDLDNIQPPTIPYDDMFNLDFNI</sequence>
<dbReference type="GO" id="GO:0000981">
    <property type="term" value="F:DNA-binding transcription factor activity, RNA polymerase II-specific"/>
    <property type="evidence" value="ECO:0007669"/>
    <property type="project" value="InterPro"/>
</dbReference>
<comment type="subcellular location">
    <subcellularLocation>
        <location evidence="1">Nucleus</location>
    </subcellularLocation>
</comment>
<dbReference type="GeneID" id="27337954"/>
<name>A0A0D2AYS9_9EURO</name>
<gene>
    <name evidence="6" type="ORF">PV08_10871</name>
</gene>
<keyword evidence="3" id="KW-0805">Transcription regulation</keyword>
<evidence type="ECO:0000256" key="4">
    <source>
        <dbReference type="ARBA" id="ARBA00023163"/>
    </source>
</evidence>
<dbReference type="EMBL" id="KN847499">
    <property type="protein sequence ID" value="KIW11570.1"/>
    <property type="molecule type" value="Genomic_DNA"/>
</dbReference>
<evidence type="ECO:0000256" key="1">
    <source>
        <dbReference type="ARBA" id="ARBA00004123"/>
    </source>
</evidence>
<evidence type="ECO:0000313" key="6">
    <source>
        <dbReference type="EMBL" id="KIW11570.1"/>
    </source>
</evidence>
<dbReference type="Proteomes" id="UP000053328">
    <property type="component" value="Unassembled WGS sequence"/>
</dbReference>
<dbReference type="AlphaFoldDB" id="A0A0D2AYS9"/>
<evidence type="ECO:0000256" key="5">
    <source>
        <dbReference type="ARBA" id="ARBA00023242"/>
    </source>
</evidence>